<dbReference type="Gene3D" id="3.40.50.720">
    <property type="entry name" value="NAD(P)-binding Rossmann-like Domain"/>
    <property type="match status" value="1"/>
</dbReference>
<evidence type="ECO:0000256" key="2">
    <source>
        <dbReference type="ARBA" id="ARBA00023002"/>
    </source>
</evidence>
<dbReference type="KEGG" id="ngl:RG1141_PA02450"/>
<dbReference type="RefSeq" id="WP_040124143.1">
    <property type="nucleotide sequence ID" value="NZ_HG938356.1"/>
</dbReference>
<sequence>MQHLADKVAVITGGNSGIGKATARLFAEEGAQVVITGRRQDIVDRAVGEIGHGALGLVGDVADPEHHQKLADVVKTRFGGLDIYVANAGVINLTASDTVTLEDYDRHFATNTRGVFLGVQAIAPLIRVGGNIIVTSSLAATKVLPNHIVYAGSKAAVAAFAKNWAIEFKPRKIRVNILSPGPVETAILGKLGVSEADRPAFEDYMASLIPAGRMGRPEEVARAALFLASAAGSFVNGVELHVDGGMTLA</sequence>
<dbReference type="InterPro" id="IPR036291">
    <property type="entry name" value="NAD(P)-bd_dom_sf"/>
</dbReference>
<dbReference type="Pfam" id="PF13561">
    <property type="entry name" value="adh_short_C2"/>
    <property type="match status" value="1"/>
</dbReference>
<dbReference type="NCBIfam" id="NF005559">
    <property type="entry name" value="PRK07231.1"/>
    <property type="match status" value="1"/>
</dbReference>
<gene>
    <name evidence="3" type="ORF">RG1141_PA02450</name>
</gene>
<name>A0A068THU6_NEOGA</name>
<dbReference type="CDD" id="cd05233">
    <property type="entry name" value="SDR_c"/>
    <property type="match status" value="1"/>
</dbReference>
<dbReference type="FunFam" id="3.40.50.720:FF:000084">
    <property type="entry name" value="Short-chain dehydrogenase reductase"/>
    <property type="match status" value="1"/>
</dbReference>
<geneLocation type="plasmid" evidence="4">
    <name>II</name>
</geneLocation>
<dbReference type="PANTHER" id="PTHR42760">
    <property type="entry name" value="SHORT-CHAIN DEHYDROGENASES/REDUCTASES FAMILY MEMBER"/>
    <property type="match status" value="1"/>
</dbReference>
<keyword evidence="2" id="KW-0560">Oxidoreductase</keyword>
<protein>
    <submittedName>
        <fullName evidence="3">Putative short-chain dehydrogenases/reductases (SDR) family protein</fullName>
    </submittedName>
</protein>
<proteinExistence type="inferred from homology"/>
<dbReference type="Proteomes" id="UP000028186">
    <property type="component" value="Plasmid pHAMBI1141a"/>
</dbReference>
<dbReference type="InterPro" id="IPR002347">
    <property type="entry name" value="SDR_fam"/>
</dbReference>
<dbReference type="SUPFAM" id="SSF51735">
    <property type="entry name" value="NAD(P)-binding Rossmann-fold domains"/>
    <property type="match status" value="1"/>
</dbReference>
<dbReference type="eggNOG" id="COG1028">
    <property type="taxonomic scope" value="Bacteria"/>
</dbReference>
<dbReference type="PANTHER" id="PTHR42760:SF115">
    <property type="entry name" value="3-OXOACYL-[ACYL-CARRIER-PROTEIN] REDUCTASE FABG"/>
    <property type="match status" value="1"/>
</dbReference>
<accession>A0A068THU6</accession>
<dbReference type="PATRIC" id="fig|1028801.3.peg.4836"/>
<evidence type="ECO:0000256" key="1">
    <source>
        <dbReference type="ARBA" id="ARBA00006484"/>
    </source>
</evidence>
<evidence type="ECO:0000313" key="4">
    <source>
        <dbReference type="Proteomes" id="UP000028186"/>
    </source>
</evidence>
<dbReference type="PRINTS" id="PR00081">
    <property type="entry name" value="GDHRDH"/>
</dbReference>
<keyword evidence="3" id="KW-0614">Plasmid</keyword>
<dbReference type="AlphaFoldDB" id="A0A068THU6"/>
<dbReference type="GO" id="GO:0016616">
    <property type="term" value="F:oxidoreductase activity, acting on the CH-OH group of donors, NAD or NADP as acceptor"/>
    <property type="evidence" value="ECO:0007669"/>
    <property type="project" value="TreeGrafter"/>
</dbReference>
<organism evidence="3 4">
    <name type="scientific">Neorhizobium galegae bv. officinalis bv. officinalis str. HAMBI 1141</name>
    <dbReference type="NCBI Taxonomy" id="1028801"/>
    <lineage>
        <taxon>Bacteria</taxon>
        <taxon>Pseudomonadati</taxon>
        <taxon>Pseudomonadota</taxon>
        <taxon>Alphaproteobacteria</taxon>
        <taxon>Hyphomicrobiales</taxon>
        <taxon>Rhizobiaceae</taxon>
        <taxon>Rhizobium/Agrobacterium group</taxon>
        <taxon>Neorhizobium</taxon>
    </lineage>
</organism>
<dbReference type="InterPro" id="IPR020904">
    <property type="entry name" value="Sc_DH/Rdtase_CS"/>
</dbReference>
<reference evidence="4" key="1">
    <citation type="journal article" date="2014" name="BMC Genomics">
        <title>Genome sequencing of two Neorhizobium galegae strains reveals a noeT gene responsible for the unusual acetylation of the nodulation factors.</title>
        <authorList>
            <person name="Osterman J."/>
            <person name="Marsh J."/>
            <person name="Laine P.K."/>
            <person name="Zeng Z."/>
            <person name="Alatalo E."/>
            <person name="Sullivan J.T."/>
            <person name="Young J.P."/>
            <person name="Thomas-Oates J."/>
            <person name="Paulin L."/>
            <person name="Lindstrom K."/>
        </authorList>
    </citation>
    <scope>NUCLEOTIDE SEQUENCE [LARGE SCALE GENOMIC DNA]</scope>
    <source>
        <strain evidence="4">HAMBI 1141</strain>
        <plasmid evidence="4">II</plasmid>
    </source>
</reference>
<dbReference type="HOGENOM" id="CLU_010194_1_0_5"/>
<dbReference type="PROSITE" id="PS00061">
    <property type="entry name" value="ADH_SHORT"/>
    <property type="match status" value="1"/>
</dbReference>
<dbReference type="PRINTS" id="PR00080">
    <property type="entry name" value="SDRFAMILY"/>
</dbReference>
<comment type="similarity">
    <text evidence="1">Belongs to the short-chain dehydrogenases/reductases (SDR) family.</text>
</comment>
<evidence type="ECO:0000313" key="3">
    <source>
        <dbReference type="EMBL" id="CDN57080.1"/>
    </source>
</evidence>
<dbReference type="EMBL" id="HG938356">
    <property type="protein sequence ID" value="CDN57080.1"/>
    <property type="molecule type" value="Genomic_DNA"/>
</dbReference>